<dbReference type="SUPFAM" id="SSF56935">
    <property type="entry name" value="Porins"/>
    <property type="match status" value="1"/>
</dbReference>
<reference evidence="10" key="1">
    <citation type="submission" date="2018-09" db="EMBL/GenBank/DDBJ databases">
        <title>Chryseolinea sp. KIS68-18 isolated from soil.</title>
        <authorList>
            <person name="Weon H.-Y."/>
            <person name="Kwon S.-W."/>
            <person name="Lee S.A."/>
        </authorList>
    </citation>
    <scope>NUCLEOTIDE SEQUENCE [LARGE SCALE GENOMIC DNA]</scope>
    <source>
        <strain evidence="10">KIS68-18</strain>
    </source>
</reference>
<dbReference type="PROSITE" id="PS52016">
    <property type="entry name" value="TONB_DEPENDENT_REC_3"/>
    <property type="match status" value="1"/>
</dbReference>
<dbReference type="InterPro" id="IPR023997">
    <property type="entry name" value="TonB-dep_OMP_SusC/RagA_CS"/>
</dbReference>
<keyword evidence="10" id="KW-1185">Reference proteome</keyword>
<gene>
    <name evidence="9" type="ORF">D4L85_16255</name>
</gene>
<dbReference type="OrthoDB" id="9768177at2"/>
<dbReference type="GO" id="GO:0009279">
    <property type="term" value="C:cell outer membrane"/>
    <property type="evidence" value="ECO:0007669"/>
    <property type="project" value="UniProtKB-SubCell"/>
</dbReference>
<dbReference type="Gene3D" id="2.170.130.10">
    <property type="entry name" value="TonB-dependent receptor, plug domain"/>
    <property type="match status" value="1"/>
</dbReference>
<feature type="domain" description="TonB-dependent receptor plug" evidence="8">
    <location>
        <begin position="232"/>
        <end position="354"/>
    </location>
</feature>
<keyword evidence="6 7" id="KW-0998">Cell outer membrane</keyword>
<dbReference type="RefSeq" id="WP_119755284.1">
    <property type="nucleotide sequence ID" value="NZ_CP032382.1"/>
</dbReference>
<sequence length="1106" mass="123170">MKIFCTEKLFWLMRMCMFQWLIILTFSGVSMAIDNHAQILETKITLNVENINIVEALDEISAMTGLKFAYSSNVIIPIEKVSINVQDQPLRTIFNDLFGTRRIDYKIREQDNMVFLKKQSPVKKGPLTAPLTMTSAETIIITGQVTDFNNVPMAGVNIVIKGTTNGTTTDKDGNFSIEAENDHVLVFSFIGYSTQEIQVANHTTINVILQEDIKSLGEVVINAGYWEVKNTERTGNISRVTSEEISRQPISNPLQALQGRMPGVVIQQQSGMPGGGFVVRIRGQNSLRADGNEPLYIVDGVPYNGVSFAGAASSEVIPNGNPFTALNPDDIENIEVLKDADATAIYGARGSNGVILITTKKAKDGKPKVDVGIYSGFSKVGHFLDLLSTPQYLEMRKEALRNDKTEPGFLDPDLKLWDSTRYTDWQRELIGGTAYATNAKVSISGGTKDTQFLIGGGYFRQSTVFPGNFNDQKISGHVNLNHNPTNGKFSFNFSGSYLFDNNNLLRNDITRYITLPPNTPVPFNEDGSLNWENSSWENPYAFLQKPYEGKTNNLISSLSLKYQIIPGLFVKSNLGFTDTQVKEFSAFPIGTTNPAYGINTAISVFSTGSIRTWNVEPQIEYSRPFAKAVLNVLIGTTFLQNRQLGNDVEAYGYTSNAVLKDLMSAASLSVVETRDITYRYNAIFGRINLNWDKKYLLNLTARRDGSSRFGPESRFANFGAIGVGWIFSNENFLLENSVITFGKLRASYGITGSDQIGDYQYLDTYQATYNTYQGKTGIVPARLANAIYSWENNKKLEVALDLGLCNNRLQVSTSYFNNRSSNQLVGLALPSITGFNSIQSNFPATVQNSGLEIELQSINVKHLDFLWTASANLTFPRNKLLEYPNLQGSSYANTYEVGKSLYIKKRYHFTGIDTQTGLITFEDKNSNGVGTNYPADLQAIKQITQDYYGGIQNTLSYKGFQLSIFLQFVKQTGYSYMASPAFVVPGRKGNQMTDVLSRWQKPGDVSEFQMFTSSYSSKGSSLYSTSTYAGDNSITDASFIRLQNLYFAWEFPQTMARRLHMKGGKLYTQGQNIFTWTKYKGLSPETQSQTMLPPLRTITIGFQISI</sequence>
<evidence type="ECO:0000313" key="10">
    <source>
        <dbReference type="Proteomes" id="UP000266183"/>
    </source>
</evidence>
<dbReference type="InterPro" id="IPR039426">
    <property type="entry name" value="TonB-dep_rcpt-like"/>
</dbReference>
<dbReference type="InterPro" id="IPR012910">
    <property type="entry name" value="Plug_dom"/>
</dbReference>
<keyword evidence="4 7" id="KW-0812">Transmembrane</keyword>
<comment type="subcellular location">
    <subcellularLocation>
        <location evidence="1 7">Cell outer membrane</location>
        <topology evidence="1 7">Multi-pass membrane protein</topology>
    </subcellularLocation>
</comment>
<organism evidence="9 10">
    <name type="scientific">Chryseolinea soli</name>
    <dbReference type="NCBI Taxonomy" id="2321403"/>
    <lineage>
        <taxon>Bacteria</taxon>
        <taxon>Pseudomonadati</taxon>
        <taxon>Bacteroidota</taxon>
        <taxon>Cytophagia</taxon>
        <taxon>Cytophagales</taxon>
        <taxon>Fulvivirgaceae</taxon>
        <taxon>Chryseolinea</taxon>
    </lineage>
</organism>
<name>A0A385SJU4_9BACT</name>
<dbReference type="EMBL" id="CP032382">
    <property type="protein sequence ID" value="AYB32023.1"/>
    <property type="molecule type" value="Genomic_DNA"/>
</dbReference>
<proteinExistence type="inferred from homology"/>
<dbReference type="InterPro" id="IPR037066">
    <property type="entry name" value="Plug_dom_sf"/>
</dbReference>
<evidence type="ECO:0000256" key="3">
    <source>
        <dbReference type="ARBA" id="ARBA00022452"/>
    </source>
</evidence>
<accession>A0A385SJU4</accession>
<evidence type="ECO:0000256" key="6">
    <source>
        <dbReference type="ARBA" id="ARBA00023237"/>
    </source>
</evidence>
<dbReference type="InterPro" id="IPR023996">
    <property type="entry name" value="TonB-dep_OMP_SusC/RagA"/>
</dbReference>
<evidence type="ECO:0000256" key="2">
    <source>
        <dbReference type="ARBA" id="ARBA00022448"/>
    </source>
</evidence>
<dbReference type="Pfam" id="PF13715">
    <property type="entry name" value="CarbopepD_reg_2"/>
    <property type="match status" value="1"/>
</dbReference>
<comment type="similarity">
    <text evidence="7">Belongs to the TonB-dependent receptor family.</text>
</comment>
<dbReference type="Gene3D" id="2.60.40.1120">
    <property type="entry name" value="Carboxypeptidase-like, regulatory domain"/>
    <property type="match status" value="1"/>
</dbReference>
<keyword evidence="3 7" id="KW-1134">Transmembrane beta strand</keyword>
<evidence type="ECO:0000313" key="9">
    <source>
        <dbReference type="EMBL" id="AYB32023.1"/>
    </source>
</evidence>
<dbReference type="KEGG" id="chk:D4L85_16255"/>
<evidence type="ECO:0000259" key="8">
    <source>
        <dbReference type="Pfam" id="PF07715"/>
    </source>
</evidence>
<dbReference type="FunFam" id="2.60.40.1120:FF:000003">
    <property type="entry name" value="Outer membrane protein Omp121"/>
    <property type="match status" value="1"/>
</dbReference>
<protein>
    <submittedName>
        <fullName evidence="9">SusC/RagA family TonB-linked outer membrane protein</fullName>
    </submittedName>
</protein>
<dbReference type="SUPFAM" id="SSF49464">
    <property type="entry name" value="Carboxypeptidase regulatory domain-like"/>
    <property type="match status" value="1"/>
</dbReference>
<evidence type="ECO:0000256" key="4">
    <source>
        <dbReference type="ARBA" id="ARBA00022692"/>
    </source>
</evidence>
<keyword evidence="5 7" id="KW-0472">Membrane</keyword>
<evidence type="ECO:0000256" key="1">
    <source>
        <dbReference type="ARBA" id="ARBA00004571"/>
    </source>
</evidence>
<dbReference type="Gene3D" id="2.40.170.20">
    <property type="entry name" value="TonB-dependent receptor, beta-barrel domain"/>
    <property type="match status" value="1"/>
</dbReference>
<dbReference type="Proteomes" id="UP000266183">
    <property type="component" value="Chromosome"/>
</dbReference>
<evidence type="ECO:0000256" key="5">
    <source>
        <dbReference type="ARBA" id="ARBA00023136"/>
    </source>
</evidence>
<dbReference type="NCBIfam" id="TIGR04056">
    <property type="entry name" value="OMP_RagA_SusC"/>
    <property type="match status" value="1"/>
</dbReference>
<dbReference type="AlphaFoldDB" id="A0A385SJU4"/>
<dbReference type="InterPro" id="IPR036942">
    <property type="entry name" value="Beta-barrel_TonB_sf"/>
</dbReference>
<dbReference type="InterPro" id="IPR008969">
    <property type="entry name" value="CarboxyPept-like_regulatory"/>
</dbReference>
<dbReference type="NCBIfam" id="TIGR04057">
    <property type="entry name" value="SusC_RagA_signa"/>
    <property type="match status" value="1"/>
</dbReference>
<keyword evidence="2 7" id="KW-0813">Transport</keyword>
<dbReference type="Pfam" id="PF07715">
    <property type="entry name" value="Plug"/>
    <property type="match status" value="1"/>
</dbReference>
<evidence type="ECO:0000256" key="7">
    <source>
        <dbReference type="PROSITE-ProRule" id="PRU01360"/>
    </source>
</evidence>